<evidence type="ECO:0000256" key="3">
    <source>
        <dbReference type="ARBA" id="ARBA00022801"/>
    </source>
</evidence>
<evidence type="ECO:0000256" key="6">
    <source>
        <dbReference type="ARBA" id="ARBA00042471"/>
    </source>
</evidence>
<dbReference type="Gene3D" id="1.10.4080.10">
    <property type="entry name" value="ADP-ribosylation/Crystallin J1"/>
    <property type="match status" value="1"/>
</dbReference>
<comment type="similarity">
    <text evidence="1">Belongs to the ADP-ribosylglycohydrolase family.</text>
</comment>
<dbReference type="PANTHER" id="PTHR16222">
    <property type="entry name" value="ADP-RIBOSYLGLYCOHYDROLASE"/>
    <property type="match status" value="1"/>
</dbReference>
<accession>A0A914PUG0</accession>
<comment type="cofactor">
    <cofactor evidence="12">
        <name>Mg(2+)</name>
        <dbReference type="ChEBI" id="CHEBI:18420"/>
    </cofactor>
    <text evidence="12">Binds 2 magnesium ions per subunit.</text>
</comment>
<dbReference type="WBParaSite" id="PDA_v2.g2188.t1">
    <property type="protein sequence ID" value="PDA_v2.g2188.t1"/>
    <property type="gene ID" value="PDA_v2.g2188"/>
</dbReference>
<dbReference type="InterPro" id="IPR036705">
    <property type="entry name" value="Ribosyl_crysJ1_sf"/>
</dbReference>
<dbReference type="InterPro" id="IPR005502">
    <property type="entry name" value="Ribosyl_crysJ1"/>
</dbReference>
<evidence type="ECO:0000256" key="9">
    <source>
        <dbReference type="ARBA" id="ARBA00043187"/>
    </source>
</evidence>
<dbReference type="GO" id="GO:0005634">
    <property type="term" value="C:nucleus"/>
    <property type="evidence" value="ECO:0007669"/>
    <property type="project" value="TreeGrafter"/>
</dbReference>
<keyword evidence="13" id="KW-1185">Reference proteome</keyword>
<dbReference type="PANTHER" id="PTHR16222:SF24">
    <property type="entry name" value="ADP-RIBOSYLHYDROLASE ARH3"/>
    <property type="match status" value="1"/>
</dbReference>
<evidence type="ECO:0000256" key="2">
    <source>
        <dbReference type="ARBA" id="ARBA00012255"/>
    </source>
</evidence>
<evidence type="ECO:0000256" key="12">
    <source>
        <dbReference type="PIRSR" id="PIRSR605502-1"/>
    </source>
</evidence>
<feature type="binding site" evidence="12">
    <location>
        <position position="311"/>
    </location>
    <ligand>
        <name>Mg(2+)</name>
        <dbReference type="ChEBI" id="CHEBI:18420"/>
        <label>1</label>
    </ligand>
</feature>
<protein>
    <recommendedName>
        <fullName evidence="4">ADP-ribosylhydrolase ARH3</fullName>
        <ecNumber evidence="2">3.2.1.143</ecNumber>
    </recommendedName>
    <alternativeName>
        <fullName evidence="5">ADP-ribose glycohydrolase ARH3</fullName>
    </alternativeName>
    <alternativeName>
        <fullName evidence="6">ADP-ribosylhydrolase 3</fullName>
    </alternativeName>
    <alternativeName>
        <fullName evidence="9">O-acetyl-ADP-ribose deacetylase ARH3</fullName>
    </alternativeName>
    <alternativeName>
        <fullName evidence="10">Poly(ADP-ribose) glycohydrolase ARH3</fullName>
    </alternativeName>
    <alternativeName>
        <fullName evidence="8">[Protein ADP-ribosylarginine] hydrolase-like protein 2</fullName>
    </alternativeName>
    <alternativeName>
        <fullName evidence="7">[Protein ADP-ribosylserine] hydrolase</fullName>
    </alternativeName>
</protein>
<dbReference type="InterPro" id="IPR050792">
    <property type="entry name" value="ADP-ribosylglycohydrolase"/>
</dbReference>
<proteinExistence type="inferred from homology"/>
<feature type="binding site" evidence="12">
    <location>
        <position position="75"/>
    </location>
    <ligand>
        <name>Mg(2+)</name>
        <dbReference type="ChEBI" id="CHEBI:18420"/>
        <label>1</label>
    </ligand>
</feature>
<reference evidence="14" key="1">
    <citation type="submission" date="2022-11" db="UniProtKB">
        <authorList>
            <consortium name="WormBaseParasite"/>
        </authorList>
    </citation>
    <scope>IDENTIFICATION</scope>
</reference>
<dbReference type="Pfam" id="PF03747">
    <property type="entry name" value="ADP_ribosyl_GH"/>
    <property type="match status" value="1"/>
</dbReference>
<evidence type="ECO:0000256" key="11">
    <source>
        <dbReference type="ARBA" id="ARBA00049015"/>
    </source>
</evidence>
<name>A0A914PUG0_9BILA</name>
<evidence type="ECO:0000256" key="5">
    <source>
        <dbReference type="ARBA" id="ARBA00042398"/>
    </source>
</evidence>
<evidence type="ECO:0000256" key="8">
    <source>
        <dbReference type="ARBA" id="ARBA00042850"/>
    </source>
</evidence>
<evidence type="ECO:0000313" key="13">
    <source>
        <dbReference type="Proteomes" id="UP000887578"/>
    </source>
</evidence>
<dbReference type="EC" id="3.2.1.143" evidence="2"/>
<feature type="binding site" evidence="12">
    <location>
        <position position="312"/>
    </location>
    <ligand>
        <name>Mg(2+)</name>
        <dbReference type="ChEBI" id="CHEBI:18420"/>
        <label>1</label>
    </ligand>
</feature>
<keyword evidence="12" id="KW-0479">Metal-binding</keyword>
<dbReference type="GO" id="GO:0046872">
    <property type="term" value="F:metal ion binding"/>
    <property type="evidence" value="ECO:0007669"/>
    <property type="project" value="UniProtKB-KW"/>
</dbReference>
<sequence length="376" mass="41354">MSNNNDEEMKRIFGAFYGQVIGDALGVTFEGQKAAYVKERMAYERRRKLNAGLDTSFVLSITGSDPPFISAGQFTDDTEMAISMARSIVAKGRYDIVDVACAYAYWLCGTNPKTTGRTTRAALRCNIMKLTDNLTSNWREELSDEQKEQIYNEVSRNTREKNANSLSNGSLMRISPLAIAFRNLSTKDLRELAKIDAGITHGNPIVGDAGATYCVALVALLKGKSKEEAFSAAYDSAETDMVRDYLKDAESRAVPVKLYQPGPSDQKETNGQTKFMGYLGVAFQSAFYELLHAKTFASGIEDSIARGGDTDTNACIVGALIGARFGVDEIPYEWIETVKAASPCLFSYDNVRADLDMNFLSIKDVDDFVPKLAQMS</sequence>
<evidence type="ECO:0000256" key="4">
    <source>
        <dbReference type="ARBA" id="ARBA00041057"/>
    </source>
</evidence>
<evidence type="ECO:0000256" key="1">
    <source>
        <dbReference type="ARBA" id="ARBA00010702"/>
    </source>
</evidence>
<feature type="binding site" evidence="12">
    <location>
        <position position="309"/>
    </location>
    <ligand>
        <name>Mg(2+)</name>
        <dbReference type="ChEBI" id="CHEBI:18420"/>
        <label>1</label>
    </ligand>
</feature>
<evidence type="ECO:0000313" key="14">
    <source>
        <dbReference type="WBParaSite" id="PDA_v2.g2188.t1"/>
    </source>
</evidence>
<dbReference type="Proteomes" id="UP000887578">
    <property type="component" value="Unplaced"/>
</dbReference>
<dbReference type="SUPFAM" id="SSF101478">
    <property type="entry name" value="ADP-ribosylglycohydrolase"/>
    <property type="match status" value="1"/>
</dbReference>
<evidence type="ECO:0000256" key="10">
    <source>
        <dbReference type="ARBA" id="ARBA00043193"/>
    </source>
</evidence>
<keyword evidence="3" id="KW-0378">Hydrolase</keyword>
<feature type="binding site" evidence="12">
    <location>
        <position position="77"/>
    </location>
    <ligand>
        <name>Mg(2+)</name>
        <dbReference type="ChEBI" id="CHEBI:18420"/>
        <label>1</label>
    </ligand>
</feature>
<dbReference type="GO" id="GO:0004649">
    <property type="term" value="F:poly(ADP-ribose) glycohydrolase activity"/>
    <property type="evidence" value="ECO:0007669"/>
    <property type="project" value="UniProtKB-EC"/>
</dbReference>
<comment type="catalytic activity">
    <reaction evidence="11">
        <text>alpha-NAD(+) + H2O = ADP-D-ribose + nicotinamide + H(+)</text>
        <dbReference type="Rhea" id="RHEA:68792"/>
        <dbReference type="ChEBI" id="CHEBI:15377"/>
        <dbReference type="ChEBI" id="CHEBI:15378"/>
        <dbReference type="ChEBI" id="CHEBI:17154"/>
        <dbReference type="ChEBI" id="CHEBI:57967"/>
        <dbReference type="ChEBI" id="CHEBI:77017"/>
    </reaction>
</comment>
<keyword evidence="12" id="KW-0460">Magnesium</keyword>
<organism evidence="13 14">
    <name type="scientific">Panagrolaimus davidi</name>
    <dbReference type="NCBI Taxonomy" id="227884"/>
    <lineage>
        <taxon>Eukaryota</taxon>
        <taxon>Metazoa</taxon>
        <taxon>Ecdysozoa</taxon>
        <taxon>Nematoda</taxon>
        <taxon>Chromadorea</taxon>
        <taxon>Rhabditida</taxon>
        <taxon>Tylenchina</taxon>
        <taxon>Panagrolaimomorpha</taxon>
        <taxon>Panagrolaimoidea</taxon>
        <taxon>Panagrolaimidae</taxon>
        <taxon>Panagrolaimus</taxon>
    </lineage>
</organism>
<dbReference type="GO" id="GO:0005739">
    <property type="term" value="C:mitochondrion"/>
    <property type="evidence" value="ECO:0007669"/>
    <property type="project" value="TreeGrafter"/>
</dbReference>
<dbReference type="AlphaFoldDB" id="A0A914PUG0"/>
<feature type="binding site" evidence="12">
    <location>
        <position position="76"/>
    </location>
    <ligand>
        <name>Mg(2+)</name>
        <dbReference type="ChEBI" id="CHEBI:18420"/>
        <label>1</label>
    </ligand>
</feature>
<evidence type="ECO:0000256" key="7">
    <source>
        <dbReference type="ARBA" id="ARBA00042722"/>
    </source>
</evidence>